<dbReference type="GO" id="GO:0003700">
    <property type="term" value="F:DNA-binding transcription factor activity"/>
    <property type="evidence" value="ECO:0007669"/>
    <property type="project" value="InterPro"/>
</dbReference>
<evidence type="ECO:0000256" key="4">
    <source>
        <dbReference type="ARBA" id="ARBA00022771"/>
    </source>
</evidence>
<evidence type="ECO:0000256" key="8">
    <source>
        <dbReference type="ARBA" id="ARBA00023163"/>
    </source>
</evidence>
<evidence type="ECO:0000256" key="9">
    <source>
        <dbReference type="ARBA" id="ARBA00023170"/>
    </source>
</evidence>
<dbReference type="PANTHER" id="PTHR47630:SF4">
    <property type="entry name" value="NUCLEAR HORMONE RECEPTOR FAMILY MEMBER NHR-62"/>
    <property type="match status" value="1"/>
</dbReference>
<dbReference type="PRINTS" id="PR00047">
    <property type="entry name" value="STROIDFINGER"/>
</dbReference>
<dbReference type="SMART" id="SM00399">
    <property type="entry name" value="ZnF_C4"/>
    <property type="match status" value="1"/>
</dbReference>
<keyword evidence="3 11" id="KW-0479">Metal-binding</keyword>
<feature type="domain" description="Nuclear receptor" evidence="13">
    <location>
        <begin position="31"/>
        <end position="106"/>
    </location>
</feature>
<sequence>MFRAPMNPSTSSSTGSELLDELPTKKQRKREVICDVCGDSALGKHYGVNACNGCKGFFRRSVWNEKKYKCRFDETCVVAKEQRNSCRACRFKRCLTVGMNPRAVQSERTDRDGSSFEHMDVIVGAPMEQVEEDVDIEHADNGTQTDYDPLFQVVKSEPLPQLEEYNDDDFIYRLLEIEQSVMKRVDPGADIDAPYDGQSSTRHNFSVAFNSPNVIGMRKRLNPSGQIVAGVPDVLQDWRRCFVLYSDYLHALPEFCHFPEPDKIQIAKSRFASFYWWMAANWTVTAGCPGICYSNGTYFPVEPVHQCIPDHRGVTEKLMVILVDPLKKLRLRDTEKCLMAAISIYADIIPNLTAPGTAYLNSIRQKYLKLLKHHILSLFGKGDEDAEAKAATRVGTLIYLLSSITDLVYTVGDNIILNDILHNVRYEDWSTEIHSHIHARQF</sequence>
<name>A0A1I8A7K2_9BILA</name>
<comment type="subcellular location">
    <subcellularLocation>
        <location evidence="1 11">Nucleus</location>
    </subcellularLocation>
</comment>
<dbReference type="Proteomes" id="UP000095287">
    <property type="component" value="Unplaced"/>
</dbReference>
<dbReference type="InterPro" id="IPR049636">
    <property type="entry name" value="HNF4-like_DBD"/>
</dbReference>
<dbReference type="InterPro" id="IPR013088">
    <property type="entry name" value="Znf_NHR/GATA"/>
</dbReference>
<dbReference type="WBParaSite" id="L893_g33656.t1">
    <property type="protein sequence ID" value="L893_g33656.t1"/>
    <property type="gene ID" value="L893_g33656"/>
</dbReference>
<dbReference type="PROSITE" id="PS00031">
    <property type="entry name" value="NUCLEAR_REC_DBD_1"/>
    <property type="match status" value="1"/>
</dbReference>
<accession>A0A1I8A7K2</accession>
<keyword evidence="4 11" id="KW-0863">Zinc-finger</keyword>
<keyword evidence="8 11" id="KW-0804">Transcription</keyword>
<evidence type="ECO:0000256" key="10">
    <source>
        <dbReference type="ARBA" id="ARBA00023242"/>
    </source>
</evidence>
<dbReference type="PANTHER" id="PTHR47630">
    <property type="entry name" value="NUCLEAR HORMONE RECEPTOR FAMILY-RELATED-RELATED"/>
    <property type="match status" value="1"/>
</dbReference>
<reference evidence="16" key="1">
    <citation type="submission" date="2016-11" db="UniProtKB">
        <authorList>
            <consortium name="WormBaseParasite"/>
        </authorList>
    </citation>
    <scope>IDENTIFICATION</scope>
</reference>
<dbReference type="Gene3D" id="3.30.50.10">
    <property type="entry name" value="Erythroid Transcription Factor GATA-1, subunit A"/>
    <property type="match status" value="1"/>
</dbReference>
<keyword evidence="6 11" id="KW-0805">Transcription regulation</keyword>
<keyword evidence="10 11" id="KW-0539">Nucleus</keyword>
<dbReference type="InterPro" id="IPR035500">
    <property type="entry name" value="NHR-like_dom_sf"/>
</dbReference>
<evidence type="ECO:0000256" key="1">
    <source>
        <dbReference type="ARBA" id="ARBA00004123"/>
    </source>
</evidence>
<dbReference type="FunFam" id="3.30.50.10:FF:000030">
    <property type="entry name" value="Nuclear Hormone Receptor family"/>
    <property type="match status" value="1"/>
</dbReference>
<dbReference type="InterPro" id="IPR000536">
    <property type="entry name" value="Nucl_hrmn_rcpt_lig-bd"/>
</dbReference>
<keyword evidence="5 11" id="KW-0862">Zinc</keyword>
<keyword evidence="7 11" id="KW-0238">DNA-binding</keyword>
<proteinExistence type="inferred from homology"/>
<dbReference type="PROSITE" id="PS51843">
    <property type="entry name" value="NR_LBD"/>
    <property type="match status" value="1"/>
</dbReference>
<evidence type="ECO:0000313" key="15">
    <source>
        <dbReference type="Proteomes" id="UP000095287"/>
    </source>
</evidence>
<dbReference type="Pfam" id="PF00104">
    <property type="entry name" value="Hormone_recep"/>
    <property type="match status" value="1"/>
</dbReference>
<dbReference type="PROSITE" id="PS51030">
    <property type="entry name" value="NUCLEAR_REC_DBD_2"/>
    <property type="match status" value="1"/>
</dbReference>
<dbReference type="CDD" id="cd06960">
    <property type="entry name" value="NR_DBD_HNF4A"/>
    <property type="match status" value="1"/>
</dbReference>
<keyword evidence="15" id="KW-1185">Reference proteome</keyword>
<protein>
    <submittedName>
        <fullName evidence="16">Nuclear receptor domain-containing protein</fullName>
    </submittedName>
</protein>
<feature type="domain" description="NR LBD" evidence="14">
    <location>
        <begin position="166"/>
        <end position="437"/>
    </location>
</feature>
<keyword evidence="9 11" id="KW-0675">Receptor</keyword>
<evidence type="ECO:0000259" key="13">
    <source>
        <dbReference type="PROSITE" id="PS51030"/>
    </source>
</evidence>
<comment type="similarity">
    <text evidence="2 11">Belongs to the nuclear hormone receptor family.</text>
</comment>
<dbReference type="AlphaFoldDB" id="A0A1I8A7K2"/>
<dbReference type="GO" id="GO:0005634">
    <property type="term" value="C:nucleus"/>
    <property type="evidence" value="ECO:0007669"/>
    <property type="project" value="UniProtKB-SubCell"/>
</dbReference>
<dbReference type="SUPFAM" id="SSF57716">
    <property type="entry name" value="Glucocorticoid receptor-like (DNA-binding domain)"/>
    <property type="match status" value="1"/>
</dbReference>
<evidence type="ECO:0000256" key="2">
    <source>
        <dbReference type="ARBA" id="ARBA00005993"/>
    </source>
</evidence>
<dbReference type="InterPro" id="IPR052499">
    <property type="entry name" value="C.elegans_NHRs"/>
</dbReference>
<feature type="compositionally biased region" description="Polar residues" evidence="12">
    <location>
        <begin position="7"/>
        <end position="16"/>
    </location>
</feature>
<dbReference type="GO" id="GO:0000978">
    <property type="term" value="F:RNA polymerase II cis-regulatory region sequence-specific DNA binding"/>
    <property type="evidence" value="ECO:0007669"/>
    <property type="project" value="InterPro"/>
</dbReference>
<dbReference type="Pfam" id="PF00105">
    <property type="entry name" value="zf-C4"/>
    <property type="match status" value="1"/>
</dbReference>
<evidence type="ECO:0000256" key="5">
    <source>
        <dbReference type="ARBA" id="ARBA00022833"/>
    </source>
</evidence>
<evidence type="ECO:0000259" key="14">
    <source>
        <dbReference type="PROSITE" id="PS51843"/>
    </source>
</evidence>
<evidence type="ECO:0000256" key="6">
    <source>
        <dbReference type="ARBA" id="ARBA00023015"/>
    </source>
</evidence>
<evidence type="ECO:0000256" key="11">
    <source>
        <dbReference type="RuleBase" id="RU004334"/>
    </source>
</evidence>
<dbReference type="SUPFAM" id="SSF48508">
    <property type="entry name" value="Nuclear receptor ligand-binding domain"/>
    <property type="match status" value="1"/>
</dbReference>
<dbReference type="SMART" id="SM00430">
    <property type="entry name" value="HOLI"/>
    <property type="match status" value="1"/>
</dbReference>
<evidence type="ECO:0000256" key="3">
    <source>
        <dbReference type="ARBA" id="ARBA00022723"/>
    </source>
</evidence>
<evidence type="ECO:0000256" key="12">
    <source>
        <dbReference type="SAM" id="MobiDB-lite"/>
    </source>
</evidence>
<organism evidence="15 16">
    <name type="scientific">Steinernema glaseri</name>
    <dbReference type="NCBI Taxonomy" id="37863"/>
    <lineage>
        <taxon>Eukaryota</taxon>
        <taxon>Metazoa</taxon>
        <taxon>Ecdysozoa</taxon>
        <taxon>Nematoda</taxon>
        <taxon>Chromadorea</taxon>
        <taxon>Rhabditida</taxon>
        <taxon>Tylenchina</taxon>
        <taxon>Panagrolaimomorpha</taxon>
        <taxon>Strongyloidoidea</taxon>
        <taxon>Steinernematidae</taxon>
        <taxon>Steinernema</taxon>
    </lineage>
</organism>
<dbReference type="GO" id="GO:0008270">
    <property type="term" value="F:zinc ion binding"/>
    <property type="evidence" value="ECO:0007669"/>
    <property type="project" value="UniProtKB-KW"/>
</dbReference>
<dbReference type="InterPro" id="IPR001628">
    <property type="entry name" value="Znf_hrmn_rcpt"/>
</dbReference>
<dbReference type="Gene3D" id="1.10.565.10">
    <property type="entry name" value="Retinoid X Receptor"/>
    <property type="match status" value="1"/>
</dbReference>
<feature type="region of interest" description="Disordered" evidence="12">
    <location>
        <begin position="1"/>
        <end position="24"/>
    </location>
</feature>
<evidence type="ECO:0000313" key="16">
    <source>
        <dbReference type="WBParaSite" id="L893_g33656.t1"/>
    </source>
</evidence>
<evidence type="ECO:0000256" key="7">
    <source>
        <dbReference type="ARBA" id="ARBA00023125"/>
    </source>
</evidence>